<dbReference type="Gene3D" id="3.30.565.60">
    <property type="match status" value="1"/>
</dbReference>
<proteinExistence type="predicted"/>
<dbReference type="PANTHER" id="PTHR30595:SF6">
    <property type="entry name" value="SCHLAFEN ALBA-2 DOMAIN-CONTAINING PROTEIN"/>
    <property type="match status" value="1"/>
</dbReference>
<sequence length="173" mass="18708">MLTSPGGLWGLSVDHLGTPDGKSAVNEFLYGICRHVGARDHRVIEAMGAGIRTARDALREAGLEPPQFIDNGLRFTVIFPNHALYPHGDLQWLGTIETTGLSRTQREALLHMRSTGPMTNGAYRRLAGVDSTTARTDLKDLVARGLAVQTGQRRGTHYVLAPGLASGITREPV</sequence>
<name>A0A7T0PX31_9ACTO</name>
<accession>A0A7T0PX31</accession>
<evidence type="ECO:0000313" key="2">
    <source>
        <dbReference type="Proteomes" id="UP000594637"/>
    </source>
</evidence>
<dbReference type="RefSeq" id="WP_188232616.1">
    <property type="nucleotide sequence ID" value="NZ_CP063989.1"/>
</dbReference>
<dbReference type="SUPFAM" id="SSF46785">
    <property type="entry name" value="Winged helix' DNA-binding domain"/>
    <property type="match status" value="1"/>
</dbReference>
<protein>
    <recommendedName>
        <fullName evidence="3">ATP-dependent DNA helicase RecG C-terminal domain-containing protein</fullName>
    </recommendedName>
</protein>
<dbReference type="EMBL" id="CP063989">
    <property type="protein sequence ID" value="QPL05465.1"/>
    <property type="molecule type" value="Genomic_DNA"/>
</dbReference>
<dbReference type="AlphaFoldDB" id="A0A7T0PX31"/>
<evidence type="ECO:0000313" key="1">
    <source>
        <dbReference type="EMBL" id="QPL05465.1"/>
    </source>
</evidence>
<dbReference type="Gene3D" id="1.10.10.10">
    <property type="entry name" value="Winged helix-like DNA-binding domain superfamily/Winged helix DNA-binding domain"/>
    <property type="match status" value="1"/>
</dbReference>
<dbReference type="InterPro" id="IPR038475">
    <property type="entry name" value="RecG_C_sf"/>
</dbReference>
<dbReference type="PANTHER" id="PTHR30595">
    <property type="entry name" value="GLPR-RELATED TRANSCRIPTIONAL REPRESSOR"/>
    <property type="match status" value="1"/>
</dbReference>
<dbReference type="KEGG" id="arep:ID810_00190"/>
<keyword evidence="2" id="KW-1185">Reference proteome</keyword>
<evidence type="ECO:0008006" key="3">
    <source>
        <dbReference type="Google" id="ProtNLM"/>
    </source>
</evidence>
<gene>
    <name evidence="1" type="ORF">ID810_00190</name>
</gene>
<dbReference type="InterPro" id="IPR036388">
    <property type="entry name" value="WH-like_DNA-bd_sf"/>
</dbReference>
<dbReference type="Proteomes" id="UP000594637">
    <property type="component" value="Chromosome"/>
</dbReference>
<organism evidence="1 2">
    <name type="scientific">Actinomyces respiraculi</name>
    <dbReference type="NCBI Taxonomy" id="2744574"/>
    <lineage>
        <taxon>Bacteria</taxon>
        <taxon>Bacillati</taxon>
        <taxon>Actinomycetota</taxon>
        <taxon>Actinomycetes</taxon>
        <taxon>Actinomycetales</taxon>
        <taxon>Actinomycetaceae</taxon>
        <taxon>Actinomyces</taxon>
    </lineage>
</organism>
<dbReference type="Pfam" id="PF13749">
    <property type="entry name" value="HATPase_c_4"/>
    <property type="match status" value="1"/>
</dbReference>
<reference evidence="1 2" key="1">
    <citation type="submission" date="2020-11" db="EMBL/GenBank/DDBJ databases">
        <title>Actinomyces sp. ZJ750.</title>
        <authorList>
            <person name="Zhou J."/>
        </authorList>
    </citation>
    <scope>NUCLEOTIDE SEQUENCE [LARGE SCALE GENOMIC DNA]</scope>
    <source>
        <strain evidence="1 2">ZJ750</strain>
    </source>
</reference>
<dbReference type="InterPro" id="IPR036390">
    <property type="entry name" value="WH_DNA-bd_sf"/>
</dbReference>